<proteinExistence type="inferred from homology"/>
<reference evidence="6 7" key="1">
    <citation type="submission" date="2021-05" db="EMBL/GenBank/DDBJ databases">
        <title>Culturable bacteria isolated from Daya Bay.</title>
        <authorList>
            <person name="Zheng W."/>
            <person name="Yu S."/>
            <person name="Huang Y."/>
        </authorList>
    </citation>
    <scope>NUCLEOTIDE SEQUENCE [LARGE SCALE GENOMIC DNA]</scope>
    <source>
        <strain evidence="6 7">DP4N28-5</strain>
    </source>
</reference>
<evidence type="ECO:0000313" key="6">
    <source>
        <dbReference type="EMBL" id="MBV7380335.1"/>
    </source>
</evidence>
<dbReference type="PIRSF" id="PIRSF036466">
    <property type="entry name" value="UCP036466"/>
    <property type="match status" value="1"/>
</dbReference>
<keyword evidence="1 5" id="KW-1003">Cell membrane</keyword>
<dbReference type="NCBIfam" id="NF010226">
    <property type="entry name" value="PRK13682.1-1"/>
    <property type="match status" value="1"/>
</dbReference>
<dbReference type="RefSeq" id="WP_218393547.1">
    <property type="nucleotide sequence ID" value="NZ_JAHUZE010000004.1"/>
</dbReference>
<dbReference type="Proteomes" id="UP000756530">
    <property type="component" value="Unassembled WGS sequence"/>
</dbReference>
<sequence>MLGWALTFLVIAIVAAVFGFGGIASASAGIAQILFFIFLALFVIGLIVHFVRGRSV</sequence>
<name>A0ABS6T534_9RHOB</name>
<evidence type="ECO:0000256" key="5">
    <source>
        <dbReference type="HAMAP-Rule" id="MF_01361"/>
    </source>
</evidence>
<keyword evidence="4 5" id="KW-0472">Membrane</keyword>
<evidence type="ECO:0000256" key="1">
    <source>
        <dbReference type="ARBA" id="ARBA00022475"/>
    </source>
</evidence>
<dbReference type="Pfam" id="PF07043">
    <property type="entry name" value="DUF1328"/>
    <property type="match status" value="1"/>
</dbReference>
<dbReference type="InterPro" id="IPR009760">
    <property type="entry name" value="DUF1328"/>
</dbReference>
<evidence type="ECO:0000313" key="7">
    <source>
        <dbReference type="Proteomes" id="UP000756530"/>
    </source>
</evidence>
<comment type="similarity">
    <text evidence="5">Belongs to the UPF0391 family.</text>
</comment>
<evidence type="ECO:0000256" key="3">
    <source>
        <dbReference type="ARBA" id="ARBA00022989"/>
    </source>
</evidence>
<dbReference type="NCBIfam" id="NF010229">
    <property type="entry name" value="PRK13682.1-4"/>
    <property type="match status" value="1"/>
</dbReference>
<keyword evidence="2 5" id="KW-0812">Transmembrane</keyword>
<feature type="transmembrane region" description="Helical" evidence="5">
    <location>
        <begin position="29"/>
        <end position="51"/>
    </location>
</feature>
<evidence type="ECO:0000256" key="4">
    <source>
        <dbReference type="ARBA" id="ARBA00023136"/>
    </source>
</evidence>
<dbReference type="NCBIfam" id="NF010228">
    <property type="entry name" value="PRK13682.1-3"/>
    <property type="match status" value="1"/>
</dbReference>
<keyword evidence="7" id="KW-1185">Reference proteome</keyword>
<comment type="subcellular location">
    <subcellularLocation>
        <location evidence="5">Cell membrane</location>
        <topology evidence="5">Single-pass membrane protein</topology>
    </subcellularLocation>
</comment>
<keyword evidence="3 5" id="KW-1133">Transmembrane helix</keyword>
<evidence type="ECO:0000256" key="2">
    <source>
        <dbReference type="ARBA" id="ARBA00022692"/>
    </source>
</evidence>
<gene>
    <name evidence="6" type="ORF">KJP28_15525</name>
</gene>
<dbReference type="EMBL" id="JAHUZE010000004">
    <property type="protein sequence ID" value="MBV7380335.1"/>
    <property type="molecule type" value="Genomic_DNA"/>
</dbReference>
<comment type="caution">
    <text evidence="6">The sequence shown here is derived from an EMBL/GenBank/DDBJ whole genome shotgun (WGS) entry which is preliminary data.</text>
</comment>
<protein>
    <recommendedName>
        <fullName evidence="5">UPF0391 membrane protein KJP28_15525</fullName>
    </recommendedName>
</protein>
<accession>A0ABS6T534</accession>
<dbReference type="HAMAP" id="MF_01361">
    <property type="entry name" value="UPF0391"/>
    <property type="match status" value="1"/>
</dbReference>
<organism evidence="6 7">
    <name type="scientific">Maritimibacter dapengensis</name>
    <dbReference type="NCBI Taxonomy" id="2836868"/>
    <lineage>
        <taxon>Bacteria</taxon>
        <taxon>Pseudomonadati</taxon>
        <taxon>Pseudomonadota</taxon>
        <taxon>Alphaproteobacteria</taxon>
        <taxon>Rhodobacterales</taxon>
        <taxon>Roseobacteraceae</taxon>
        <taxon>Maritimibacter</taxon>
    </lineage>
</organism>